<feature type="domain" description="ADF-H" evidence="5">
    <location>
        <begin position="348"/>
        <end position="485"/>
    </location>
</feature>
<dbReference type="SUPFAM" id="SSF51735">
    <property type="entry name" value="NAD(P)-binding Rossmann-fold domains"/>
    <property type="match status" value="1"/>
</dbReference>
<evidence type="ECO:0000256" key="4">
    <source>
        <dbReference type="SAM" id="MobiDB-lite"/>
    </source>
</evidence>
<keyword evidence="2" id="KW-0560">Oxidoreductase</keyword>
<organism evidence="6 7">
    <name type="scientific">Cymbomonas tetramitiformis</name>
    <dbReference type="NCBI Taxonomy" id="36881"/>
    <lineage>
        <taxon>Eukaryota</taxon>
        <taxon>Viridiplantae</taxon>
        <taxon>Chlorophyta</taxon>
        <taxon>Pyramimonadophyceae</taxon>
        <taxon>Pyramimonadales</taxon>
        <taxon>Pyramimonadaceae</taxon>
        <taxon>Cymbomonas</taxon>
    </lineage>
</organism>
<comment type="caution">
    <text evidence="6">The sequence shown here is derived from an EMBL/GenBank/DDBJ whole genome shotgun (WGS) entry which is preliminary data.</text>
</comment>
<name>A0AAE0FM16_9CHLO</name>
<gene>
    <name evidence="6" type="ORF">CYMTET_28849</name>
</gene>
<evidence type="ECO:0000313" key="7">
    <source>
        <dbReference type="Proteomes" id="UP001190700"/>
    </source>
</evidence>
<feature type="compositionally biased region" description="Basic and acidic residues" evidence="4">
    <location>
        <begin position="221"/>
        <end position="233"/>
    </location>
</feature>
<dbReference type="Pfam" id="PF00241">
    <property type="entry name" value="Cofilin_ADF"/>
    <property type="match status" value="1"/>
</dbReference>
<dbReference type="GO" id="GO:0003779">
    <property type="term" value="F:actin binding"/>
    <property type="evidence" value="ECO:0007669"/>
    <property type="project" value="UniProtKB-KW"/>
</dbReference>
<dbReference type="PANTHER" id="PTHR43157:SF31">
    <property type="entry name" value="PHOSPHATIDYLINOSITOL-GLYCAN BIOSYNTHESIS CLASS F PROTEIN"/>
    <property type="match status" value="1"/>
</dbReference>
<evidence type="ECO:0000256" key="2">
    <source>
        <dbReference type="ARBA" id="ARBA00023002"/>
    </source>
</evidence>
<sequence length="883" mass="94146">MGRKSKKSANKKQNSVVKHAPAPSDDSPSQNPVSEELNSTPDPDTTVEGSCDTVTLESDGIDNHQIASSEAQGEGITLDQDTTPTEDACSQGPDTSVKGSCDAVGSTESHEIGDQPVTSSELQGEGLNPNEDIVPASIVKVDFDDTASEGLKLGGPDLVNEDLEPEKGPATEEAASAVDADLSAVLSSIDIEPMASTPTRPLPPSRRRSLTKTPVGAPARPAKEEMSASDHGESNVSEAAAPGSDQPALNGDTDDTGLEVKSASGARRPAPPGGGRRRLIKAPAPGAANAPRRRPSEQQEAIEFETSASVRADASRRAVDLKAVQGDAAPRFNSSPVDEAEIDDLIGGTSVSGVSINRNCLTTFLSLKSQAALRFITFAISEDGSEVVPMDTGAADSTLPALLSVLPQEEPRYAVYDYPYTNADGCLFKKLLFILWSPEVASIKNKMMYASTKDFFKGKLSGLAVDLQVNDIEDLEEELLHSRVRDSLTRNLSGVLVDNAIEAATYRSNDLVVYSRVGPGHRSKLLHSLFNTQGVPEFRRRRYMMLTTPTAHARLTFKVCKSNLNGARDARSRTRRHRLRVVSCDNQVALVTGANAGMGKYTAQELARSGYEVIMACRDEAKGIQAAEEVAKATGGCTRFEQLDLGSLESIAACSQRLAQDGRPINRLINNAGIMACPPWTTSDGFEAQMGTNHLGHFAFTLQVLPLLAEAGKVAPARIVNVASAAHSGCKELDTDDLGGLNLDTYTPWGNYGASKAANILFTRELARRLEENGLPITVNALCPGFVATDLGRHLVAGSKWYMKPVMSLVVPVMLKRAKSIPDGASTALFLTQSETVEGTSGEYFVDSEIKSSSDLAQDMQLASQLWDASEELTGTKMPSVSR</sequence>
<feature type="compositionally biased region" description="Polar residues" evidence="4">
    <location>
        <begin position="26"/>
        <end position="43"/>
    </location>
</feature>
<evidence type="ECO:0000256" key="3">
    <source>
        <dbReference type="ARBA" id="ARBA00023203"/>
    </source>
</evidence>
<evidence type="ECO:0000313" key="6">
    <source>
        <dbReference type="EMBL" id="KAK3262282.1"/>
    </source>
</evidence>
<dbReference type="InterPro" id="IPR036291">
    <property type="entry name" value="NAD(P)-bd_dom_sf"/>
</dbReference>
<dbReference type="EMBL" id="LGRX02016334">
    <property type="protein sequence ID" value="KAK3262282.1"/>
    <property type="molecule type" value="Genomic_DNA"/>
</dbReference>
<dbReference type="AlphaFoldDB" id="A0AAE0FM16"/>
<dbReference type="CDD" id="cd11286">
    <property type="entry name" value="ADF_cofilin_like"/>
    <property type="match status" value="1"/>
</dbReference>
<dbReference type="PANTHER" id="PTHR43157">
    <property type="entry name" value="PHOSPHATIDYLINOSITOL-GLYCAN BIOSYNTHESIS CLASS F PROTEIN-RELATED"/>
    <property type="match status" value="1"/>
</dbReference>
<reference evidence="6 7" key="1">
    <citation type="journal article" date="2015" name="Genome Biol. Evol.">
        <title>Comparative Genomics of a Bacterivorous Green Alga Reveals Evolutionary Causalities and Consequences of Phago-Mixotrophic Mode of Nutrition.</title>
        <authorList>
            <person name="Burns J.A."/>
            <person name="Paasch A."/>
            <person name="Narechania A."/>
            <person name="Kim E."/>
        </authorList>
    </citation>
    <scope>NUCLEOTIDE SEQUENCE [LARGE SCALE GENOMIC DNA]</scope>
    <source>
        <strain evidence="6 7">PLY_AMNH</strain>
    </source>
</reference>
<dbReference type="PRINTS" id="PR00081">
    <property type="entry name" value="GDHRDH"/>
</dbReference>
<dbReference type="Gene3D" id="3.40.20.10">
    <property type="entry name" value="Severin"/>
    <property type="match status" value="1"/>
</dbReference>
<dbReference type="InterPro" id="IPR002108">
    <property type="entry name" value="ADF-H"/>
</dbReference>
<feature type="region of interest" description="Disordered" evidence="4">
    <location>
        <begin position="1"/>
        <end position="131"/>
    </location>
</feature>
<accession>A0AAE0FM16</accession>
<evidence type="ECO:0000259" key="5">
    <source>
        <dbReference type="PROSITE" id="PS51263"/>
    </source>
</evidence>
<dbReference type="GO" id="GO:0015629">
    <property type="term" value="C:actin cytoskeleton"/>
    <property type="evidence" value="ECO:0007669"/>
    <property type="project" value="InterPro"/>
</dbReference>
<dbReference type="PROSITE" id="PS51263">
    <property type="entry name" value="ADF_H"/>
    <property type="match status" value="1"/>
</dbReference>
<protein>
    <recommendedName>
        <fullName evidence="5">ADF-H domain-containing protein</fullName>
    </recommendedName>
</protein>
<feature type="compositionally biased region" description="Basic residues" evidence="4">
    <location>
        <begin position="1"/>
        <end position="10"/>
    </location>
</feature>
<comment type="similarity">
    <text evidence="1">Belongs to the actin-binding proteins ADF family.</text>
</comment>
<proteinExistence type="inferred from homology"/>
<dbReference type="Gene3D" id="3.40.50.720">
    <property type="entry name" value="NAD(P)-binding Rossmann-like Domain"/>
    <property type="match status" value="1"/>
</dbReference>
<dbReference type="InterPro" id="IPR029006">
    <property type="entry name" value="ADF-H/Gelsolin-like_dom_sf"/>
</dbReference>
<dbReference type="CDD" id="cd05327">
    <property type="entry name" value="retinol-DH_like_SDR_c_like"/>
    <property type="match status" value="1"/>
</dbReference>
<dbReference type="Pfam" id="PF13561">
    <property type="entry name" value="adh_short_C2"/>
    <property type="match status" value="1"/>
</dbReference>
<dbReference type="SUPFAM" id="SSF55753">
    <property type="entry name" value="Actin depolymerizing proteins"/>
    <property type="match status" value="1"/>
</dbReference>
<dbReference type="SMART" id="SM00102">
    <property type="entry name" value="ADF"/>
    <property type="match status" value="1"/>
</dbReference>
<evidence type="ECO:0000256" key="1">
    <source>
        <dbReference type="ARBA" id="ARBA00006844"/>
    </source>
</evidence>
<dbReference type="GO" id="GO:0016491">
    <property type="term" value="F:oxidoreductase activity"/>
    <property type="evidence" value="ECO:0007669"/>
    <property type="project" value="UniProtKB-KW"/>
</dbReference>
<dbReference type="GO" id="GO:0030042">
    <property type="term" value="P:actin filament depolymerization"/>
    <property type="evidence" value="ECO:0007669"/>
    <property type="project" value="InterPro"/>
</dbReference>
<feature type="region of interest" description="Disordered" evidence="4">
    <location>
        <begin position="147"/>
        <end position="308"/>
    </location>
</feature>
<dbReference type="InterPro" id="IPR017904">
    <property type="entry name" value="ADF/Cofilin"/>
</dbReference>
<dbReference type="InterPro" id="IPR002347">
    <property type="entry name" value="SDR_fam"/>
</dbReference>
<feature type="compositionally biased region" description="Low complexity" evidence="4">
    <location>
        <begin position="174"/>
        <end position="188"/>
    </location>
</feature>
<dbReference type="PRINTS" id="PR00080">
    <property type="entry name" value="SDRFAMILY"/>
</dbReference>
<keyword evidence="7" id="KW-1185">Reference proteome</keyword>
<keyword evidence="3" id="KW-0009">Actin-binding</keyword>
<dbReference type="Proteomes" id="UP001190700">
    <property type="component" value="Unassembled WGS sequence"/>
</dbReference>